<gene>
    <name evidence="2" type="ORF">E2C01_058639</name>
</gene>
<keyword evidence="1" id="KW-0472">Membrane</keyword>
<keyword evidence="3" id="KW-1185">Reference proteome</keyword>
<evidence type="ECO:0000256" key="1">
    <source>
        <dbReference type="SAM" id="Phobius"/>
    </source>
</evidence>
<evidence type="ECO:0000313" key="3">
    <source>
        <dbReference type="Proteomes" id="UP000324222"/>
    </source>
</evidence>
<evidence type="ECO:0000313" key="2">
    <source>
        <dbReference type="EMBL" id="MPC64521.1"/>
    </source>
</evidence>
<organism evidence="2 3">
    <name type="scientific">Portunus trituberculatus</name>
    <name type="common">Swimming crab</name>
    <name type="synonym">Neptunus trituberculatus</name>
    <dbReference type="NCBI Taxonomy" id="210409"/>
    <lineage>
        <taxon>Eukaryota</taxon>
        <taxon>Metazoa</taxon>
        <taxon>Ecdysozoa</taxon>
        <taxon>Arthropoda</taxon>
        <taxon>Crustacea</taxon>
        <taxon>Multicrustacea</taxon>
        <taxon>Malacostraca</taxon>
        <taxon>Eumalacostraca</taxon>
        <taxon>Eucarida</taxon>
        <taxon>Decapoda</taxon>
        <taxon>Pleocyemata</taxon>
        <taxon>Brachyura</taxon>
        <taxon>Eubrachyura</taxon>
        <taxon>Portunoidea</taxon>
        <taxon>Portunidae</taxon>
        <taxon>Portuninae</taxon>
        <taxon>Portunus</taxon>
    </lineage>
</organism>
<accession>A0A5B7GW37</accession>
<keyword evidence="1" id="KW-0812">Transmembrane</keyword>
<dbReference type="EMBL" id="VSRR010022208">
    <property type="protein sequence ID" value="MPC64521.1"/>
    <property type="molecule type" value="Genomic_DNA"/>
</dbReference>
<proteinExistence type="predicted"/>
<reference evidence="2 3" key="1">
    <citation type="submission" date="2019-05" db="EMBL/GenBank/DDBJ databases">
        <title>Another draft genome of Portunus trituberculatus and its Hox gene families provides insights of decapod evolution.</title>
        <authorList>
            <person name="Jeong J.-H."/>
            <person name="Song I."/>
            <person name="Kim S."/>
            <person name="Choi T."/>
            <person name="Kim D."/>
            <person name="Ryu S."/>
            <person name="Kim W."/>
        </authorList>
    </citation>
    <scope>NUCLEOTIDE SEQUENCE [LARGE SCALE GENOMIC DNA]</scope>
    <source>
        <tissue evidence="2">Muscle</tissue>
    </source>
</reference>
<dbReference type="AlphaFoldDB" id="A0A5B7GW37"/>
<comment type="caution">
    <text evidence="2">The sequence shown here is derived from an EMBL/GenBank/DDBJ whole genome shotgun (WGS) entry which is preliminary data.</text>
</comment>
<protein>
    <submittedName>
        <fullName evidence="2">Uncharacterized protein</fullName>
    </submittedName>
</protein>
<name>A0A5B7GW37_PORTR</name>
<keyword evidence="1" id="KW-1133">Transmembrane helix</keyword>
<sequence>MKKHAMVLKGFGQCSPARLPAYPLARLPACPTAPRQAAMVVTGAACIYTAPAAAAVILLAFMLVTYFFSFILSCIEKKGPKLILSL</sequence>
<feature type="transmembrane region" description="Helical" evidence="1">
    <location>
        <begin position="52"/>
        <end position="75"/>
    </location>
</feature>
<dbReference type="Proteomes" id="UP000324222">
    <property type="component" value="Unassembled WGS sequence"/>
</dbReference>